<proteinExistence type="predicted"/>
<dbReference type="Proteomes" id="UP000708208">
    <property type="component" value="Unassembled WGS sequence"/>
</dbReference>
<keyword evidence="7" id="KW-1185">Reference proteome</keyword>
<dbReference type="GO" id="GO:0005739">
    <property type="term" value="C:mitochondrion"/>
    <property type="evidence" value="ECO:0007669"/>
    <property type="project" value="TreeGrafter"/>
</dbReference>
<keyword evidence="2" id="KW-0963">Cytoplasm</keyword>
<dbReference type="PANTHER" id="PTHR45984">
    <property type="entry name" value="RNA (RNA) POLYMERASE II ASSOCIATED PROTEIN HOMOLOG"/>
    <property type="match status" value="1"/>
</dbReference>
<evidence type="ECO:0000256" key="3">
    <source>
        <dbReference type="ARBA" id="ARBA00022737"/>
    </source>
</evidence>
<evidence type="ECO:0000256" key="1">
    <source>
        <dbReference type="ARBA" id="ARBA00004496"/>
    </source>
</evidence>
<feature type="region of interest" description="Disordered" evidence="5">
    <location>
        <begin position="302"/>
        <end position="334"/>
    </location>
</feature>
<feature type="region of interest" description="Disordered" evidence="5">
    <location>
        <begin position="152"/>
        <end position="171"/>
    </location>
</feature>
<dbReference type="GO" id="GO:0005829">
    <property type="term" value="C:cytosol"/>
    <property type="evidence" value="ECO:0007669"/>
    <property type="project" value="TreeGrafter"/>
</dbReference>
<dbReference type="PANTHER" id="PTHR45984:SF1">
    <property type="entry name" value="SPAG1 AXONEMAL DYNEIN ASSEMBLY FACTOR"/>
    <property type="match status" value="1"/>
</dbReference>
<keyword evidence="4" id="KW-0802">TPR repeat</keyword>
<evidence type="ECO:0000313" key="7">
    <source>
        <dbReference type="Proteomes" id="UP000708208"/>
    </source>
</evidence>
<feature type="compositionally biased region" description="Polar residues" evidence="5">
    <location>
        <begin position="234"/>
        <end position="252"/>
    </location>
</feature>
<dbReference type="AlphaFoldDB" id="A0A8J2PJQ7"/>
<protein>
    <submittedName>
        <fullName evidence="6">Uncharacterized protein</fullName>
    </submittedName>
</protein>
<gene>
    <name evidence="6" type="ORF">AFUS01_LOCUS42787</name>
</gene>
<evidence type="ECO:0000256" key="2">
    <source>
        <dbReference type="ARBA" id="ARBA00022490"/>
    </source>
</evidence>
<dbReference type="GO" id="GO:0006626">
    <property type="term" value="P:protein targeting to mitochondrion"/>
    <property type="evidence" value="ECO:0007669"/>
    <property type="project" value="TreeGrafter"/>
</dbReference>
<keyword evidence="3" id="KW-0677">Repeat</keyword>
<comment type="subcellular location">
    <subcellularLocation>
        <location evidence="1">Cytoplasm</location>
    </subcellularLocation>
</comment>
<name>A0A8J2PJQ7_9HEXA</name>
<accession>A0A8J2PJQ7</accession>
<dbReference type="GO" id="GO:0031072">
    <property type="term" value="F:heat shock protein binding"/>
    <property type="evidence" value="ECO:0007669"/>
    <property type="project" value="TreeGrafter"/>
</dbReference>
<evidence type="ECO:0000256" key="5">
    <source>
        <dbReference type="SAM" id="MobiDB-lite"/>
    </source>
</evidence>
<comment type="caution">
    <text evidence="6">The sequence shown here is derived from an EMBL/GenBank/DDBJ whole genome shotgun (WGS) entry which is preliminary data.</text>
</comment>
<evidence type="ECO:0000313" key="6">
    <source>
        <dbReference type="EMBL" id="CAG7833143.1"/>
    </source>
</evidence>
<reference evidence="6" key="1">
    <citation type="submission" date="2021-06" db="EMBL/GenBank/DDBJ databases">
        <authorList>
            <person name="Hodson N. C."/>
            <person name="Mongue J. A."/>
            <person name="Jaron S. K."/>
        </authorList>
    </citation>
    <scope>NUCLEOTIDE SEQUENCE</scope>
</reference>
<sequence>MKEHVLTTEDTSSRKKKTLLEHYDIPIDHLDFKYITSCKDTREVERILKVLRSGEEGYFPDLEKCVAARLEELNPKSRALRVETPILRSDRLDKTELDDLRKSFLDWVDKVEEENKTDCLVSHASGDARLIFHNDFCTDVPIRTTTSEMKKAAKKESKMEEPGFTRPKNPDRIKSWEYDKWDKFDVDTELTKLEIENLQSNERHQELDVKKLKKEQELVAKYMKNIDVEEKIQQIDSNPRKQNLSSDTNEQNEIPALEDDDGNVHKPLISERTEFSMKKNSTLEIPSCSGNHSARNFIIKELQGNNKSRPSSNRGEPLGKSFIEEIPDSAEGQKSKCVGRCVEKDNINSNAKPKRRFKIQIEDLHLS</sequence>
<organism evidence="6 7">
    <name type="scientific">Allacma fusca</name>
    <dbReference type="NCBI Taxonomy" id="39272"/>
    <lineage>
        <taxon>Eukaryota</taxon>
        <taxon>Metazoa</taxon>
        <taxon>Ecdysozoa</taxon>
        <taxon>Arthropoda</taxon>
        <taxon>Hexapoda</taxon>
        <taxon>Collembola</taxon>
        <taxon>Symphypleona</taxon>
        <taxon>Sminthuridae</taxon>
        <taxon>Allacma</taxon>
    </lineage>
</organism>
<dbReference type="EMBL" id="CAJVCH010568743">
    <property type="protein sequence ID" value="CAG7833143.1"/>
    <property type="molecule type" value="Genomic_DNA"/>
</dbReference>
<dbReference type="OrthoDB" id="2942533at2759"/>
<evidence type="ECO:0000256" key="4">
    <source>
        <dbReference type="ARBA" id="ARBA00022803"/>
    </source>
</evidence>
<feature type="compositionally biased region" description="Polar residues" evidence="5">
    <location>
        <begin position="303"/>
        <end position="314"/>
    </location>
</feature>
<feature type="region of interest" description="Disordered" evidence="5">
    <location>
        <begin position="233"/>
        <end position="264"/>
    </location>
</feature>
<dbReference type="InterPro" id="IPR051982">
    <property type="entry name" value="CiliaryAsmbly_MitoImport"/>
</dbReference>